<dbReference type="RefSeq" id="WP_023787604.1">
    <property type="nucleotide sequence ID" value="NC_022997.1"/>
</dbReference>
<keyword evidence="5 9" id="KW-0547">Nucleotide-binding</keyword>
<dbReference type="NCBIfam" id="TIGR03263">
    <property type="entry name" value="guanyl_kin"/>
    <property type="match status" value="1"/>
</dbReference>
<dbReference type="Gene3D" id="3.30.63.10">
    <property type="entry name" value="Guanylate Kinase phosphate binding domain"/>
    <property type="match status" value="1"/>
</dbReference>
<dbReference type="GO" id="GO:0004385">
    <property type="term" value="F:GMP kinase activity"/>
    <property type="evidence" value="ECO:0007669"/>
    <property type="project" value="UniProtKB-UniRule"/>
</dbReference>
<dbReference type="GO" id="GO:0005829">
    <property type="term" value="C:cytosol"/>
    <property type="evidence" value="ECO:0007669"/>
    <property type="project" value="TreeGrafter"/>
</dbReference>
<dbReference type="InterPro" id="IPR027417">
    <property type="entry name" value="P-loop_NTPase"/>
</dbReference>
<feature type="domain" description="Guanylate kinase-like" evidence="10">
    <location>
        <begin position="12"/>
        <end position="191"/>
    </location>
</feature>
<dbReference type="Gene3D" id="3.40.50.300">
    <property type="entry name" value="P-loop containing nucleotide triphosphate hydrolases"/>
    <property type="match status" value="1"/>
</dbReference>
<evidence type="ECO:0000256" key="6">
    <source>
        <dbReference type="ARBA" id="ARBA00022777"/>
    </source>
</evidence>
<keyword evidence="6 9" id="KW-0418">Kinase</keyword>
<accession>V5SFQ1</accession>
<dbReference type="STRING" id="1029756.W911_11280"/>
<dbReference type="HAMAP" id="MF_00328">
    <property type="entry name" value="Guanylate_kinase"/>
    <property type="match status" value="1"/>
</dbReference>
<evidence type="ECO:0000256" key="3">
    <source>
        <dbReference type="ARBA" id="ARBA00016296"/>
    </source>
</evidence>
<name>V5SFQ1_9HYPH</name>
<dbReference type="PATRIC" id="fig|1029756.8.peg.2345"/>
<evidence type="ECO:0000256" key="9">
    <source>
        <dbReference type="HAMAP-Rule" id="MF_00328"/>
    </source>
</evidence>
<evidence type="ECO:0000256" key="7">
    <source>
        <dbReference type="ARBA" id="ARBA00022840"/>
    </source>
</evidence>
<dbReference type="Pfam" id="PF00625">
    <property type="entry name" value="Guanylate_kin"/>
    <property type="match status" value="1"/>
</dbReference>
<dbReference type="KEGG" id="hni:W911_11280"/>
<evidence type="ECO:0000313" key="12">
    <source>
        <dbReference type="Proteomes" id="UP000018542"/>
    </source>
</evidence>
<dbReference type="PANTHER" id="PTHR23117">
    <property type="entry name" value="GUANYLATE KINASE-RELATED"/>
    <property type="match status" value="1"/>
</dbReference>
<comment type="catalytic activity">
    <reaction evidence="9">
        <text>GMP + ATP = GDP + ADP</text>
        <dbReference type="Rhea" id="RHEA:20780"/>
        <dbReference type="ChEBI" id="CHEBI:30616"/>
        <dbReference type="ChEBI" id="CHEBI:58115"/>
        <dbReference type="ChEBI" id="CHEBI:58189"/>
        <dbReference type="ChEBI" id="CHEBI:456216"/>
        <dbReference type="EC" id="2.7.4.8"/>
    </reaction>
</comment>
<sequence>MTSEQPRIERRGLLLVLSSPSGAGKTSLARALLDTDPDIRLSVSATTRKPRPGEVDGEDYWFVDEAKFKAMIEADEFLEWATVFGNYYGTPRAPIEAAVSKGRDVLFDIDWQGTQQLAERMAGELVRVFVLPPSGEALEARLKRRAQDPDHVVAKRMAGAAAEISHWAEYDYVIVNGDLGESIAGLKAILAAERHKRERMTGLTAFVRDLQAALT</sequence>
<evidence type="ECO:0000256" key="8">
    <source>
        <dbReference type="ARBA" id="ARBA00030128"/>
    </source>
</evidence>
<feature type="binding site" evidence="9">
    <location>
        <begin position="19"/>
        <end position="26"/>
    </location>
    <ligand>
        <name>ATP</name>
        <dbReference type="ChEBI" id="CHEBI:30616"/>
    </ligand>
</feature>
<dbReference type="HOGENOM" id="CLU_001715_1_0_5"/>
<dbReference type="SUPFAM" id="SSF52540">
    <property type="entry name" value="P-loop containing nucleoside triphosphate hydrolases"/>
    <property type="match status" value="1"/>
</dbReference>
<protein>
    <recommendedName>
        <fullName evidence="3 9">Guanylate kinase</fullName>
        <ecNumber evidence="2 9">2.7.4.8</ecNumber>
    </recommendedName>
    <alternativeName>
        <fullName evidence="8 9">GMP kinase</fullName>
    </alternativeName>
</protein>
<dbReference type="GO" id="GO:0005524">
    <property type="term" value="F:ATP binding"/>
    <property type="evidence" value="ECO:0007669"/>
    <property type="project" value="UniProtKB-UniRule"/>
</dbReference>
<keyword evidence="9" id="KW-0963">Cytoplasm</keyword>
<evidence type="ECO:0000256" key="2">
    <source>
        <dbReference type="ARBA" id="ARBA00012961"/>
    </source>
</evidence>
<evidence type="ECO:0000259" key="10">
    <source>
        <dbReference type="PROSITE" id="PS50052"/>
    </source>
</evidence>
<dbReference type="EMBL" id="CP006912">
    <property type="protein sequence ID" value="AHB48855.1"/>
    <property type="molecule type" value="Genomic_DNA"/>
</dbReference>
<dbReference type="OrthoDB" id="9808150at2"/>
<comment type="similarity">
    <text evidence="1 9">Belongs to the guanylate kinase family.</text>
</comment>
<gene>
    <name evidence="9" type="primary">gmk</name>
    <name evidence="11" type="ORF">W911_11280</name>
</gene>
<dbReference type="AlphaFoldDB" id="V5SFQ1"/>
<dbReference type="EC" id="2.7.4.8" evidence="2 9"/>
<dbReference type="CDD" id="cd00071">
    <property type="entry name" value="GMPK"/>
    <property type="match status" value="1"/>
</dbReference>
<dbReference type="PROSITE" id="PS50052">
    <property type="entry name" value="GUANYLATE_KINASE_2"/>
    <property type="match status" value="1"/>
</dbReference>
<keyword evidence="7 9" id="KW-0067">ATP-binding</keyword>
<comment type="function">
    <text evidence="9">Essential for recycling GMP and indirectly, cGMP.</text>
</comment>
<dbReference type="InterPro" id="IPR020590">
    <property type="entry name" value="Guanylate_kinase_CS"/>
</dbReference>
<keyword evidence="12" id="KW-1185">Reference proteome</keyword>
<reference evidence="11 12" key="1">
    <citation type="journal article" date="2014" name="Genome Announc.">
        <title>Complete Genome Sequence of Hyphomicrobium nitrativorans Strain NL23, a Denitrifying Bacterium Isolated from Biofilm of a Methanol-Fed Denitrification System Treating Seawater at the Montreal Biodome.</title>
        <authorList>
            <person name="Martineau C."/>
            <person name="Villeneuve C."/>
            <person name="Mauffrey F."/>
            <person name="Villemur R."/>
        </authorList>
    </citation>
    <scope>NUCLEOTIDE SEQUENCE [LARGE SCALE GENOMIC DNA]</scope>
    <source>
        <strain evidence="11">NL23</strain>
    </source>
</reference>
<organism evidence="11 12">
    <name type="scientific">Hyphomicrobium nitrativorans NL23</name>
    <dbReference type="NCBI Taxonomy" id="1029756"/>
    <lineage>
        <taxon>Bacteria</taxon>
        <taxon>Pseudomonadati</taxon>
        <taxon>Pseudomonadota</taxon>
        <taxon>Alphaproteobacteria</taxon>
        <taxon>Hyphomicrobiales</taxon>
        <taxon>Hyphomicrobiaceae</taxon>
        <taxon>Hyphomicrobium</taxon>
    </lineage>
</organism>
<dbReference type="SMART" id="SM00072">
    <property type="entry name" value="GuKc"/>
    <property type="match status" value="1"/>
</dbReference>
<evidence type="ECO:0000313" key="11">
    <source>
        <dbReference type="EMBL" id="AHB48855.1"/>
    </source>
</evidence>
<comment type="subcellular location">
    <subcellularLocation>
        <location evidence="9">Cytoplasm</location>
    </subcellularLocation>
</comment>
<dbReference type="InterPro" id="IPR008144">
    <property type="entry name" value="Guanylate_kin-like_dom"/>
</dbReference>
<dbReference type="FunFam" id="3.30.63.10:FF:000002">
    <property type="entry name" value="Guanylate kinase 1"/>
    <property type="match status" value="1"/>
</dbReference>
<evidence type="ECO:0000256" key="4">
    <source>
        <dbReference type="ARBA" id="ARBA00022679"/>
    </source>
</evidence>
<evidence type="ECO:0000256" key="1">
    <source>
        <dbReference type="ARBA" id="ARBA00005790"/>
    </source>
</evidence>
<keyword evidence="4 9" id="KW-0808">Transferase</keyword>
<evidence type="ECO:0000256" key="5">
    <source>
        <dbReference type="ARBA" id="ARBA00022741"/>
    </source>
</evidence>
<dbReference type="Proteomes" id="UP000018542">
    <property type="component" value="Chromosome"/>
</dbReference>
<dbReference type="InterPro" id="IPR017665">
    <property type="entry name" value="Guanylate_kinase"/>
</dbReference>
<dbReference type="InterPro" id="IPR008145">
    <property type="entry name" value="GK/Ca_channel_bsu"/>
</dbReference>
<proteinExistence type="inferred from homology"/>
<dbReference type="PANTHER" id="PTHR23117:SF13">
    <property type="entry name" value="GUANYLATE KINASE"/>
    <property type="match status" value="1"/>
</dbReference>
<dbReference type="PROSITE" id="PS00856">
    <property type="entry name" value="GUANYLATE_KINASE_1"/>
    <property type="match status" value="1"/>
</dbReference>